<organism evidence="2 3">
    <name type="scientific">Gossypium stocksii</name>
    <dbReference type="NCBI Taxonomy" id="47602"/>
    <lineage>
        <taxon>Eukaryota</taxon>
        <taxon>Viridiplantae</taxon>
        <taxon>Streptophyta</taxon>
        <taxon>Embryophyta</taxon>
        <taxon>Tracheophyta</taxon>
        <taxon>Spermatophyta</taxon>
        <taxon>Magnoliopsida</taxon>
        <taxon>eudicotyledons</taxon>
        <taxon>Gunneridae</taxon>
        <taxon>Pentapetalae</taxon>
        <taxon>rosids</taxon>
        <taxon>malvids</taxon>
        <taxon>Malvales</taxon>
        <taxon>Malvaceae</taxon>
        <taxon>Malvoideae</taxon>
        <taxon>Gossypium</taxon>
    </lineage>
</organism>
<evidence type="ECO:0000256" key="1">
    <source>
        <dbReference type="SAM" id="MobiDB-lite"/>
    </source>
</evidence>
<proteinExistence type="predicted"/>
<dbReference type="EMBL" id="JAIQCV010000012">
    <property type="protein sequence ID" value="KAH1039003.1"/>
    <property type="molecule type" value="Genomic_DNA"/>
</dbReference>
<protein>
    <submittedName>
        <fullName evidence="2">Uncharacterized protein</fullName>
    </submittedName>
</protein>
<accession>A0A9D3UEP3</accession>
<gene>
    <name evidence="2" type="ORF">J1N35_040746</name>
</gene>
<evidence type="ECO:0000313" key="3">
    <source>
        <dbReference type="Proteomes" id="UP000828251"/>
    </source>
</evidence>
<name>A0A9D3UEP3_9ROSI</name>
<reference evidence="2 3" key="1">
    <citation type="journal article" date="2021" name="Plant Biotechnol. J.">
        <title>Multi-omics assisted identification of the key and species-specific regulatory components of drought-tolerant mechanisms in Gossypium stocksii.</title>
        <authorList>
            <person name="Yu D."/>
            <person name="Ke L."/>
            <person name="Zhang D."/>
            <person name="Wu Y."/>
            <person name="Sun Y."/>
            <person name="Mei J."/>
            <person name="Sun J."/>
            <person name="Sun Y."/>
        </authorList>
    </citation>
    <scope>NUCLEOTIDE SEQUENCE [LARGE SCALE GENOMIC DNA]</scope>
    <source>
        <strain evidence="3">cv. E1</strain>
        <tissue evidence="2">Leaf</tissue>
    </source>
</reference>
<dbReference type="AlphaFoldDB" id="A0A9D3UEP3"/>
<comment type="caution">
    <text evidence="2">The sequence shown here is derived from an EMBL/GenBank/DDBJ whole genome shotgun (WGS) entry which is preliminary data.</text>
</comment>
<evidence type="ECO:0000313" key="2">
    <source>
        <dbReference type="EMBL" id="KAH1039003.1"/>
    </source>
</evidence>
<feature type="region of interest" description="Disordered" evidence="1">
    <location>
        <begin position="10"/>
        <end position="44"/>
    </location>
</feature>
<sequence>MFRFRVGLGGRVGSHGAWNQRGRRGSLAVEDGDKPRNHEASNPVETSAYHCLTTEAEMVEFHLPLHQFFYTILNEYGITPRQLVNLSW</sequence>
<dbReference type="Proteomes" id="UP000828251">
    <property type="component" value="Unassembled WGS sequence"/>
</dbReference>
<keyword evidence="3" id="KW-1185">Reference proteome</keyword>